<keyword evidence="2" id="KW-1185">Reference proteome</keyword>
<organism evidence="1 2">
    <name type="scientific">Mycena venus</name>
    <dbReference type="NCBI Taxonomy" id="2733690"/>
    <lineage>
        <taxon>Eukaryota</taxon>
        <taxon>Fungi</taxon>
        <taxon>Dikarya</taxon>
        <taxon>Basidiomycota</taxon>
        <taxon>Agaricomycotina</taxon>
        <taxon>Agaricomycetes</taxon>
        <taxon>Agaricomycetidae</taxon>
        <taxon>Agaricales</taxon>
        <taxon>Marasmiineae</taxon>
        <taxon>Mycenaceae</taxon>
        <taxon>Mycena</taxon>
    </lineage>
</organism>
<reference evidence="1" key="1">
    <citation type="submission" date="2020-05" db="EMBL/GenBank/DDBJ databases">
        <title>Mycena genomes resolve the evolution of fungal bioluminescence.</title>
        <authorList>
            <person name="Tsai I.J."/>
        </authorList>
    </citation>
    <scope>NUCLEOTIDE SEQUENCE</scope>
    <source>
        <strain evidence="1">CCC161011</strain>
    </source>
</reference>
<comment type="caution">
    <text evidence="1">The sequence shown here is derived from an EMBL/GenBank/DDBJ whole genome shotgun (WGS) entry which is preliminary data.</text>
</comment>
<evidence type="ECO:0000313" key="2">
    <source>
        <dbReference type="Proteomes" id="UP000620124"/>
    </source>
</evidence>
<dbReference type="SUPFAM" id="SSF52047">
    <property type="entry name" value="RNI-like"/>
    <property type="match status" value="1"/>
</dbReference>
<dbReference type="EMBL" id="JACAZI010000009">
    <property type="protein sequence ID" value="KAF7352023.1"/>
    <property type="molecule type" value="Genomic_DNA"/>
</dbReference>
<dbReference type="AlphaFoldDB" id="A0A8H6Y0X7"/>
<evidence type="ECO:0000313" key="1">
    <source>
        <dbReference type="EMBL" id="KAF7352023.1"/>
    </source>
</evidence>
<proteinExistence type="predicted"/>
<protein>
    <submittedName>
        <fullName evidence="1">L-aminoadipate-semialdehyde dehydrogenase</fullName>
    </submittedName>
</protein>
<accession>A0A8H6Y0X7</accession>
<dbReference type="InterPro" id="IPR032675">
    <property type="entry name" value="LRR_dom_sf"/>
</dbReference>
<dbReference type="OrthoDB" id="2864564at2759"/>
<dbReference type="Proteomes" id="UP000620124">
    <property type="component" value="Unassembled WGS sequence"/>
</dbReference>
<name>A0A8H6Y0X7_9AGAR</name>
<gene>
    <name evidence="1" type="ORF">MVEN_01164600</name>
</gene>
<sequence length="489" mass="55565">MSSQARIPNELWSKMFGCLTTDSLVQLSHTNRLFCGISRPHLFSEFSFHPYALVNGAVKVPPSSIVQRAQERLAFWASPSIAPFVRSCKITPWERGERRGPKFSTSNERYDLLNAFFDSLIHFSGLHTLHAVDIRFTQVGLTSLCNLPSLRSLCIVGQDFVPGELIDTSSLKLKHLCCFEFRNEYSFMSGTADDWIPLLRLDELHKLEVTLTPHLITVLDRIPFFPQMRTLSVRLDVLDASQSVGLLAKFPALTELSMSQAGHRDTIGRSLSARVPPPVLPHLKKYSGVYQTLHMFVPLPTLTHLTVDMCPPFQMMAELKNIRTPLDNITTMHVEFVSAPDVVLDEFFGIFPALTRLQIEVADVLPLDFDFEDPDFLEDDPHWMIPEFLEALTKTPLPPPLDQLAVFWRVETAYLPSLPNFKKYSGLLMKKYPALKAVWFGLYGFTYRSRKAQDGTVIGEEAIADDNHETVKRMCRDFDSSWVDLEVQV</sequence>
<dbReference type="Gene3D" id="3.80.10.10">
    <property type="entry name" value="Ribonuclease Inhibitor"/>
    <property type="match status" value="1"/>
</dbReference>